<evidence type="ECO:0000313" key="7">
    <source>
        <dbReference type="EMBL" id="MFI1715883.1"/>
    </source>
</evidence>
<dbReference type="PANTHER" id="PTHR39210:SF1">
    <property type="entry name" value="HEPARIN-SULFATE LYASE"/>
    <property type="match status" value="1"/>
</dbReference>
<protein>
    <submittedName>
        <fullName evidence="7">Alginate lyase family protein</fullName>
    </submittedName>
</protein>
<sequence length="647" mass="71010">MTMSAGWYLRRLSAMGPREVGGRTVDAVRRRRWRSARPVCPTVTGVRFTAVLPPGTIASVAPDAAKRLVAEADRLMAGHAEYFGVPRDDLVDPDWAYDPKTGRRAPWGYAFDVPYRDEDAVGDVKQIWELSRHQYLTVLAAAYALTGDERYAERVAAHLRSWWAANAPLRGVHWTSGIELGIRLLSWVWVRRLLDGWPGAAGLFEENPVALRQIWHHQRWLAAFPSRGSSANNHVIAEAAGQFAAACAFGWFPSSARWRADALRSLDRHLRSNTFLSGLNRELASEYHGLVLELGLAAVAEADAAGVPVPATVRIVLLRMTDALAAVVDDRLRPPRQGDSDDGYGLVVDGEGTDRWGSLLATGDAVFGRLPWWPEVTGTDVRTPLLTALVRPRRPAVSRPTSRPAHFADAGLTVLRGPGGIWCRCDGGPHGFLSIAAHAHADALSVEVRQDGVDVLADPGTFCYHGQPEWRRYFRSTLGHNTLQLDDGDQSVSGGPFLWTRHARSRVLVADTSDPGVARWCAEHDGYLPSVHRRRVELTAGSRELRIVDEVRGGPRRAVRLAFHLGPSVVAELTGSRAELHWSRDGEDRSATLDLPGELSWRAHRGESEQPLGWYSAGFGRKEPATTLIGTGFTDGTAFTTVLGFHG</sequence>
<evidence type="ECO:0000256" key="3">
    <source>
        <dbReference type="ARBA" id="ARBA00022764"/>
    </source>
</evidence>
<proteinExistence type="predicted"/>
<dbReference type="InterPro" id="IPR031680">
    <property type="entry name" value="Hepar_II_III_N"/>
</dbReference>
<evidence type="ECO:0000259" key="6">
    <source>
        <dbReference type="Pfam" id="PF16889"/>
    </source>
</evidence>
<comment type="subcellular location">
    <subcellularLocation>
        <location evidence="1">Periplasm</location>
    </subcellularLocation>
</comment>
<keyword evidence="8" id="KW-1185">Reference proteome</keyword>
<name>A0ABW7U8H9_9ACTN</name>
<dbReference type="Pfam" id="PF07940">
    <property type="entry name" value="Hepar_II_III_C"/>
    <property type="match status" value="1"/>
</dbReference>
<feature type="domain" description="Heparinase II/III-like C-terminal" evidence="5">
    <location>
        <begin position="400"/>
        <end position="632"/>
    </location>
</feature>
<keyword evidence="2" id="KW-0732">Signal</keyword>
<dbReference type="EMBL" id="JBIRUI010000008">
    <property type="protein sequence ID" value="MFI1715883.1"/>
    <property type="molecule type" value="Genomic_DNA"/>
</dbReference>
<dbReference type="Proteomes" id="UP001611339">
    <property type="component" value="Unassembled WGS sequence"/>
</dbReference>
<organism evidence="7 8">
    <name type="scientific">Streptomyces litmocidini</name>
    <dbReference type="NCBI Taxonomy" id="67318"/>
    <lineage>
        <taxon>Bacteria</taxon>
        <taxon>Bacillati</taxon>
        <taxon>Actinomycetota</taxon>
        <taxon>Actinomycetes</taxon>
        <taxon>Kitasatosporales</taxon>
        <taxon>Streptomycetaceae</taxon>
        <taxon>Streptomyces</taxon>
    </lineage>
</organism>
<dbReference type="RefSeq" id="WP_398710593.1">
    <property type="nucleotide sequence ID" value="NZ_JBIRUI010000008.1"/>
</dbReference>
<feature type="domain" description="Heparin-sulfate lyase N-terminal" evidence="6">
    <location>
        <begin position="92"/>
        <end position="307"/>
    </location>
</feature>
<dbReference type="Pfam" id="PF16889">
    <property type="entry name" value="Hepar_II_III_N"/>
    <property type="match status" value="1"/>
</dbReference>
<reference evidence="7 8" key="1">
    <citation type="submission" date="2024-10" db="EMBL/GenBank/DDBJ databases">
        <title>The Natural Products Discovery Center: Release of the First 8490 Sequenced Strains for Exploring Actinobacteria Biosynthetic Diversity.</title>
        <authorList>
            <person name="Kalkreuter E."/>
            <person name="Kautsar S.A."/>
            <person name="Yang D."/>
            <person name="Bader C.D."/>
            <person name="Teijaro C.N."/>
            <person name="Fluegel L."/>
            <person name="Davis C.M."/>
            <person name="Simpson J.R."/>
            <person name="Lauterbach L."/>
            <person name="Steele A.D."/>
            <person name="Gui C."/>
            <person name="Meng S."/>
            <person name="Li G."/>
            <person name="Viehrig K."/>
            <person name="Ye F."/>
            <person name="Su P."/>
            <person name="Kiefer A.F."/>
            <person name="Nichols A."/>
            <person name="Cepeda A.J."/>
            <person name="Yan W."/>
            <person name="Fan B."/>
            <person name="Jiang Y."/>
            <person name="Adhikari A."/>
            <person name="Zheng C.-J."/>
            <person name="Schuster L."/>
            <person name="Cowan T.M."/>
            <person name="Smanski M.J."/>
            <person name="Chevrette M.G."/>
            <person name="De Carvalho L.P.S."/>
            <person name="Shen B."/>
        </authorList>
    </citation>
    <scope>NUCLEOTIDE SEQUENCE [LARGE SCALE GENOMIC DNA]</scope>
    <source>
        <strain evidence="7 8">NPDC020602</strain>
    </source>
</reference>
<dbReference type="Gene3D" id="2.70.98.70">
    <property type="match status" value="1"/>
</dbReference>
<keyword evidence="3" id="KW-0574">Periplasm</keyword>
<evidence type="ECO:0000259" key="5">
    <source>
        <dbReference type="Pfam" id="PF07940"/>
    </source>
</evidence>
<evidence type="ECO:0000313" key="8">
    <source>
        <dbReference type="Proteomes" id="UP001611339"/>
    </source>
</evidence>
<evidence type="ECO:0000256" key="2">
    <source>
        <dbReference type="ARBA" id="ARBA00022729"/>
    </source>
</evidence>
<accession>A0ABW7U8H9</accession>
<evidence type="ECO:0000256" key="1">
    <source>
        <dbReference type="ARBA" id="ARBA00004418"/>
    </source>
</evidence>
<evidence type="ECO:0000256" key="4">
    <source>
        <dbReference type="ARBA" id="ARBA00023239"/>
    </source>
</evidence>
<comment type="caution">
    <text evidence="7">The sequence shown here is derived from an EMBL/GenBank/DDBJ whole genome shotgun (WGS) entry which is preliminary data.</text>
</comment>
<dbReference type="SUPFAM" id="SSF48230">
    <property type="entry name" value="Chondroitin AC/alginate lyase"/>
    <property type="match status" value="1"/>
</dbReference>
<dbReference type="PANTHER" id="PTHR39210">
    <property type="entry name" value="HEPARIN-SULFATE LYASE"/>
    <property type="match status" value="1"/>
</dbReference>
<dbReference type="Gene3D" id="1.50.10.100">
    <property type="entry name" value="Chondroitin AC/alginate lyase"/>
    <property type="match status" value="1"/>
</dbReference>
<gene>
    <name evidence="7" type="ORF">ACH407_20205</name>
</gene>
<dbReference type="InterPro" id="IPR012480">
    <property type="entry name" value="Hepar_II_III_C"/>
</dbReference>
<keyword evidence="4 7" id="KW-0456">Lyase</keyword>
<dbReference type="InterPro" id="IPR008929">
    <property type="entry name" value="Chondroitin_lyas"/>
</dbReference>
<dbReference type="GO" id="GO:0016829">
    <property type="term" value="F:lyase activity"/>
    <property type="evidence" value="ECO:0007669"/>
    <property type="project" value="UniProtKB-KW"/>
</dbReference>